<organism evidence="3 4">
    <name type="scientific">Pseudozyma hubeiensis (strain SY62)</name>
    <name type="common">Yeast</name>
    <dbReference type="NCBI Taxonomy" id="1305764"/>
    <lineage>
        <taxon>Eukaryota</taxon>
        <taxon>Fungi</taxon>
        <taxon>Dikarya</taxon>
        <taxon>Basidiomycota</taxon>
        <taxon>Ustilaginomycotina</taxon>
        <taxon>Ustilaginomycetes</taxon>
        <taxon>Ustilaginales</taxon>
        <taxon>Ustilaginaceae</taxon>
        <taxon>Pseudozyma</taxon>
    </lineage>
</organism>
<accession>R9P2V9</accession>
<evidence type="ECO:0000313" key="4">
    <source>
        <dbReference type="Proteomes" id="UP000014071"/>
    </source>
</evidence>
<dbReference type="PANTHER" id="PTHR28523">
    <property type="entry name" value="CYTOCHROME C OXIDASE ASSEMBLY FACTOR 1"/>
    <property type="match status" value="1"/>
</dbReference>
<dbReference type="Proteomes" id="UP000014071">
    <property type="component" value="Unassembled WGS sequence"/>
</dbReference>
<gene>
    <name evidence="3" type="ORF">PHSY_003210</name>
</gene>
<dbReference type="eggNOG" id="ENOG502RZQV">
    <property type="taxonomic scope" value="Eukaryota"/>
</dbReference>
<feature type="region of interest" description="Disordered" evidence="1">
    <location>
        <begin position="35"/>
        <end position="82"/>
    </location>
</feature>
<dbReference type="GO" id="GO:0005743">
    <property type="term" value="C:mitochondrial inner membrane"/>
    <property type="evidence" value="ECO:0007669"/>
    <property type="project" value="TreeGrafter"/>
</dbReference>
<dbReference type="InterPro" id="IPR014807">
    <property type="entry name" value="Coa1"/>
</dbReference>
<feature type="region of interest" description="Disordered" evidence="1">
    <location>
        <begin position="1"/>
        <end position="22"/>
    </location>
</feature>
<feature type="compositionally biased region" description="Pro residues" evidence="1">
    <location>
        <begin position="40"/>
        <end position="50"/>
    </location>
</feature>
<dbReference type="HOGENOM" id="CLU_092488_0_1_1"/>
<evidence type="ECO:0000256" key="2">
    <source>
        <dbReference type="SAM" id="Phobius"/>
    </source>
</evidence>
<protein>
    <submittedName>
        <fullName evidence="3">Potential mitochondrial protein</fullName>
    </submittedName>
</protein>
<dbReference type="OrthoDB" id="2100652at2759"/>
<keyword evidence="4" id="KW-1185">Reference proteome</keyword>
<evidence type="ECO:0000256" key="1">
    <source>
        <dbReference type="SAM" id="MobiDB-lite"/>
    </source>
</evidence>
<keyword evidence="2" id="KW-0472">Membrane</keyword>
<reference evidence="4" key="1">
    <citation type="journal article" date="2013" name="Genome Announc.">
        <title>Draft genome sequence of the basidiomycetous yeast-like fungus Pseudozyma hubeiensis SY62, which produces an abundant amount of the biosurfactant mannosylerythritol lipids.</title>
        <authorList>
            <person name="Konishi M."/>
            <person name="Hatada Y."/>
            <person name="Horiuchi J."/>
        </authorList>
    </citation>
    <scope>NUCLEOTIDE SEQUENCE [LARGE SCALE GENOMIC DNA]</scope>
    <source>
        <strain evidence="4">SY62</strain>
    </source>
</reference>
<proteinExistence type="predicted"/>
<dbReference type="EMBL" id="DF238795">
    <property type="protein sequence ID" value="GAC95634.1"/>
    <property type="molecule type" value="Genomic_DNA"/>
</dbReference>
<keyword evidence="2" id="KW-1133">Transmembrane helix</keyword>
<evidence type="ECO:0000313" key="3">
    <source>
        <dbReference type="EMBL" id="GAC95634.1"/>
    </source>
</evidence>
<dbReference type="Pfam" id="PF08695">
    <property type="entry name" value="Coa1"/>
    <property type="match status" value="1"/>
</dbReference>
<dbReference type="PANTHER" id="PTHR28523:SF1">
    <property type="entry name" value="CYTOCHROME C OXIDASE ASSEMBLY FACTOR 1"/>
    <property type="match status" value="1"/>
</dbReference>
<dbReference type="GO" id="GO:0033617">
    <property type="term" value="P:mitochondrial respiratory chain complex IV assembly"/>
    <property type="evidence" value="ECO:0007669"/>
    <property type="project" value="InterPro"/>
</dbReference>
<sequence>MTTLSRTGAMGRAPTTARTTIDSVNRFKPLHTSAALYAPITPPPPPPPPSSSSSTPLTSSPPPPRSNVSSRPTKVNHKPLPSVPNTLPILLTSVILALLSWTGFTIYATNKEKLSSSIFKSVLTTVKTSPEISSLFSSSTPVVLKRETWLGGQPRVQGAVNMMQGRVDLAFQIHPQGEQDRTATVYFTSIRESKHSPFEIVRFVVVEDGTGKVVSLLESGGFRSIDVESGDIV</sequence>
<dbReference type="AlphaFoldDB" id="R9P2V9"/>
<feature type="transmembrane region" description="Helical" evidence="2">
    <location>
        <begin position="87"/>
        <end position="108"/>
    </location>
</feature>
<keyword evidence="2" id="KW-0812">Transmembrane</keyword>
<dbReference type="GeneID" id="24108500"/>
<dbReference type="RefSeq" id="XP_012189221.1">
    <property type="nucleotide sequence ID" value="XM_012333831.1"/>
</dbReference>
<name>R9P2V9_PSEHS</name>
<dbReference type="InterPro" id="IPR042432">
    <property type="entry name" value="Coa1_fungi"/>
</dbReference>